<evidence type="ECO:0000256" key="3">
    <source>
        <dbReference type="ARBA" id="ARBA00012551"/>
    </source>
</evidence>
<dbReference type="AlphaFoldDB" id="R7VJZ7"/>
<dbReference type="Gene3D" id="3.40.50.300">
    <property type="entry name" value="P-loop containing nucleotide triphosphate hydrolases"/>
    <property type="match status" value="1"/>
</dbReference>
<keyword evidence="8 15" id="KW-0067">ATP-binding</keyword>
<evidence type="ECO:0000256" key="12">
    <source>
        <dbReference type="ARBA" id="ARBA00041084"/>
    </source>
</evidence>
<dbReference type="Pfam" id="PF17855">
    <property type="entry name" value="MCM_lid"/>
    <property type="match status" value="1"/>
</dbReference>
<reference evidence="18 20" key="2">
    <citation type="journal article" date="2013" name="Nature">
        <title>Insights into bilaterian evolution from three spiralian genomes.</title>
        <authorList>
            <person name="Simakov O."/>
            <person name="Marletaz F."/>
            <person name="Cho S.J."/>
            <person name="Edsinger-Gonzales E."/>
            <person name="Havlak P."/>
            <person name="Hellsten U."/>
            <person name="Kuo D.H."/>
            <person name="Larsson T."/>
            <person name="Lv J."/>
            <person name="Arendt D."/>
            <person name="Savage R."/>
            <person name="Osoegawa K."/>
            <person name="de Jong P."/>
            <person name="Grimwood J."/>
            <person name="Chapman J.A."/>
            <person name="Shapiro H."/>
            <person name="Aerts A."/>
            <person name="Otillar R.P."/>
            <person name="Terry A.Y."/>
            <person name="Boore J.L."/>
            <person name="Grigoriev I.V."/>
            <person name="Lindberg D.R."/>
            <person name="Seaver E.C."/>
            <person name="Weisblat D.A."/>
            <person name="Putnam N.H."/>
            <person name="Rokhsar D.S."/>
        </authorList>
    </citation>
    <scope>NUCLEOTIDE SEQUENCE</scope>
    <source>
        <strain evidence="18 20">I ESC-2004</strain>
    </source>
</reference>
<keyword evidence="10" id="KW-0234">DNA repair</keyword>
<keyword evidence="7" id="KW-0347">Helicase</keyword>
<evidence type="ECO:0000259" key="17">
    <source>
        <dbReference type="PROSITE" id="PS50051"/>
    </source>
</evidence>
<dbReference type="Gene3D" id="2.40.50.140">
    <property type="entry name" value="Nucleic acid-binding proteins"/>
    <property type="match status" value="1"/>
</dbReference>
<dbReference type="SMART" id="SM00382">
    <property type="entry name" value="AAA"/>
    <property type="match status" value="1"/>
</dbReference>
<dbReference type="OrthoDB" id="422555at2759"/>
<dbReference type="Pfam" id="PF00493">
    <property type="entry name" value="MCM"/>
    <property type="match status" value="1"/>
</dbReference>
<feature type="compositionally biased region" description="Low complexity" evidence="16">
    <location>
        <begin position="50"/>
        <end position="63"/>
    </location>
</feature>
<dbReference type="Pfam" id="PF25051">
    <property type="entry name" value="WHD_MCM8"/>
    <property type="match status" value="1"/>
</dbReference>
<dbReference type="InterPro" id="IPR056875">
    <property type="entry name" value="MCM8/REC_WHD"/>
</dbReference>
<keyword evidence="11" id="KW-0539">Nucleus</keyword>
<name>R7VJZ7_CAPTE</name>
<dbReference type="GO" id="GO:0097362">
    <property type="term" value="C:MCM8-MCM9 complex"/>
    <property type="evidence" value="ECO:0007669"/>
    <property type="project" value="UniProtKB-ARBA"/>
</dbReference>
<keyword evidence="20" id="KW-1185">Reference proteome</keyword>
<dbReference type="SUPFAM" id="SSF52540">
    <property type="entry name" value="P-loop containing nucleoside triphosphate hydrolases"/>
    <property type="match status" value="1"/>
</dbReference>
<dbReference type="GO" id="GO:0003697">
    <property type="term" value="F:single-stranded DNA binding"/>
    <property type="evidence" value="ECO:0007669"/>
    <property type="project" value="TreeGrafter"/>
</dbReference>
<comment type="catalytic activity">
    <reaction evidence="14">
        <text>ATP + H2O = ADP + phosphate + H(+)</text>
        <dbReference type="Rhea" id="RHEA:13065"/>
        <dbReference type="ChEBI" id="CHEBI:15377"/>
        <dbReference type="ChEBI" id="CHEBI:15378"/>
        <dbReference type="ChEBI" id="CHEBI:30616"/>
        <dbReference type="ChEBI" id="CHEBI:43474"/>
        <dbReference type="ChEBI" id="CHEBI:456216"/>
        <dbReference type="EC" id="3.6.4.12"/>
    </reaction>
</comment>
<evidence type="ECO:0000313" key="18">
    <source>
        <dbReference type="EMBL" id="ELU16340.1"/>
    </source>
</evidence>
<dbReference type="PANTHER" id="PTHR11630">
    <property type="entry name" value="DNA REPLICATION LICENSING FACTOR MCM FAMILY MEMBER"/>
    <property type="match status" value="1"/>
</dbReference>
<evidence type="ECO:0000256" key="5">
    <source>
        <dbReference type="ARBA" id="ARBA00022763"/>
    </source>
</evidence>
<evidence type="ECO:0000256" key="15">
    <source>
        <dbReference type="RuleBase" id="RU004070"/>
    </source>
</evidence>
<dbReference type="EC" id="3.6.4.12" evidence="3"/>
<dbReference type="Pfam" id="PF17207">
    <property type="entry name" value="MCM_OB"/>
    <property type="match status" value="1"/>
</dbReference>
<dbReference type="PROSITE" id="PS50051">
    <property type="entry name" value="MCM_2"/>
    <property type="match status" value="1"/>
</dbReference>
<protein>
    <recommendedName>
        <fullName evidence="12">DNA helicase MCM8</fullName>
        <ecNumber evidence="3">3.6.4.12</ecNumber>
    </recommendedName>
    <alternativeName>
        <fullName evidence="13">Minichromosome maintenance 8</fullName>
    </alternativeName>
</protein>
<keyword evidence="6" id="KW-0378">Hydrolase</keyword>
<evidence type="ECO:0000256" key="11">
    <source>
        <dbReference type="ARBA" id="ARBA00023242"/>
    </source>
</evidence>
<feature type="region of interest" description="Disordered" evidence="16">
    <location>
        <begin position="1"/>
        <end position="72"/>
    </location>
</feature>
<dbReference type="STRING" id="283909.R7VJZ7"/>
<dbReference type="FunCoup" id="R7VJZ7">
    <property type="interactions" value="246"/>
</dbReference>
<dbReference type="InterPro" id="IPR003593">
    <property type="entry name" value="AAA+_ATPase"/>
</dbReference>
<keyword evidence="5" id="KW-0227">DNA damage</keyword>
<dbReference type="FunFam" id="2.20.28.10:FF:000007">
    <property type="entry name" value="DNA helicase MCM8 isoform X1"/>
    <property type="match status" value="1"/>
</dbReference>
<evidence type="ECO:0000256" key="7">
    <source>
        <dbReference type="ARBA" id="ARBA00022806"/>
    </source>
</evidence>
<evidence type="ECO:0000256" key="16">
    <source>
        <dbReference type="SAM" id="MobiDB-lite"/>
    </source>
</evidence>
<dbReference type="OMA" id="THTVDWQ"/>
<sequence length="840" mass="93216">MNQTPTRGGGYRGQGRGSRGNWRGGRGSGYRGGNWRGNNGRGNWRGRGRGSQADSQNSSQSSQPPRPRTIQMTIPDVVSPYNGWTKYFPHEVYSDQSPTAKLLTIAQRYLNEHKSMYDLATIETSRSFSVDYQEAVADKEIIEGMPNFVEDVKNSPERILNCFGLAMHQMMHEELQRELAADSVPILTSICVPKVICRMTNHIPMTPLKILKANYYGKFVSIKGTVVRVSNIKPLCTQMTFECPKCSHIQIVALPEGKYVMPTSCQGDECRSRTFVPLRSHPSTETIDWQTIQIQEIINDSQRESGRIPRTVDCELSCDLVDSCVPGDIVALTGVVKVMNSDEGRGRQKDKCMFLLYIAANSITNAKGCHSDAEGRQAGLAIDFSMKELYAINEIHSEPNLFRLLVASLCPSICGHELVKAGLLLVLMGGTQKFANDKNRIPVRGDPHILVVGDPGLGKSQMLQAVANVAPRSVYVCGNTTTTSGLTVTLSRESGSDYALEAGALVLADQGCCCIDEFDKMTNQHQALLEAMEQQSISIAKAGIVCNLPARTSIVAAANPTGGHYNRAKTVAENIKMGGALLSRFDLVFILLDKPDEEMDSLLSEHVMAMHAGKKRPQHTPSLSTPHTQEELRARAQFDAEKSVSERLKVTKGQTIDPIPPQLVRKYIGYARKYVNPKMTSAAAKVIQEFYLNLRKKHQSADSTPITTRQLESLIRLSEARARLELREEVTENDAHDVVDIMKHSMIDTYSDEFGGLDFQRSQHGSGMSSRSQGKKFIAVLQRITSRTYNSHFTVQEMRQIAQDANIQIRDFENFVSSLNNQGYLLKKGPRVYQLQIADC</sequence>
<keyword evidence="4 15" id="KW-0547">Nucleotide-binding</keyword>
<dbReference type="InterPro" id="IPR001208">
    <property type="entry name" value="MCM_dom"/>
</dbReference>
<accession>R7VJZ7</accession>
<feature type="compositionally biased region" description="Gly residues" evidence="16">
    <location>
        <begin position="7"/>
        <end position="45"/>
    </location>
</feature>
<dbReference type="PANTHER" id="PTHR11630:SF47">
    <property type="entry name" value="DNA HELICASE MCM8"/>
    <property type="match status" value="1"/>
</dbReference>
<dbReference type="Pfam" id="PF26065">
    <property type="entry name" value="MCM8_N"/>
    <property type="match status" value="1"/>
</dbReference>
<reference evidence="20" key="1">
    <citation type="submission" date="2012-12" db="EMBL/GenBank/DDBJ databases">
        <authorList>
            <person name="Hellsten U."/>
            <person name="Grimwood J."/>
            <person name="Chapman J.A."/>
            <person name="Shapiro H."/>
            <person name="Aerts A."/>
            <person name="Otillar R.P."/>
            <person name="Terry A.Y."/>
            <person name="Boore J.L."/>
            <person name="Simakov O."/>
            <person name="Marletaz F."/>
            <person name="Cho S.-J."/>
            <person name="Edsinger-Gonzales E."/>
            <person name="Havlak P."/>
            <person name="Kuo D.-H."/>
            <person name="Larsson T."/>
            <person name="Lv J."/>
            <person name="Arendt D."/>
            <person name="Savage R."/>
            <person name="Osoegawa K."/>
            <person name="de Jong P."/>
            <person name="Lindberg D.R."/>
            <person name="Seaver E.C."/>
            <person name="Weisblat D.A."/>
            <person name="Putnam N.H."/>
            <person name="Grigoriev I.V."/>
            <person name="Rokhsar D.S."/>
        </authorList>
    </citation>
    <scope>NUCLEOTIDE SEQUENCE</scope>
    <source>
        <strain evidence="20">I ESC-2004</strain>
    </source>
</reference>
<dbReference type="Gene3D" id="2.20.28.10">
    <property type="match status" value="1"/>
</dbReference>
<evidence type="ECO:0000313" key="19">
    <source>
        <dbReference type="EnsemblMetazoa" id="CapteP101979"/>
    </source>
</evidence>
<dbReference type="CDD" id="cd17759">
    <property type="entry name" value="MCM8"/>
    <property type="match status" value="1"/>
</dbReference>
<evidence type="ECO:0000256" key="2">
    <source>
        <dbReference type="ARBA" id="ARBA00008010"/>
    </source>
</evidence>
<organism evidence="18">
    <name type="scientific">Capitella teleta</name>
    <name type="common">Polychaete worm</name>
    <dbReference type="NCBI Taxonomy" id="283909"/>
    <lineage>
        <taxon>Eukaryota</taxon>
        <taxon>Metazoa</taxon>
        <taxon>Spiralia</taxon>
        <taxon>Lophotrochozoa</taxon>
        <taxon>Annelida</taxon>
        <taxon>Polychaeta</taxon>
        <taxon>Sedentaria</taxon>
        <taxon>Scolecida</taxon>
        <taxon>Capitellidae</taxon>
        <taxon>Capitella</taxon>
    </lineage>
</organism>
<evidence type="ECO:0000256" key="9">
    <source>
        <dbReference type="ARBA" id="ARBA00023125"/>
    </source>
</evidence>
<evidence type="ECO:0000256" key="8">
    <source>
        <dbReference type="ARBA" id="ARBA00022840"/>
    </source>
</evidence>
<dbReference type="GO" id="GO:0005634">
    <property type="term" value="C:nucleus"/>
    <property type="evidence" value="ECO:0007669"/>
    <property type="project" value="UniProtKB-SubCell"/>
</dbReference>
<dbReference type="GO" id="GO:0016787">
    <property type="term" value="F:hydrolase activity"/>
    <property type="evidence" value="ECO:0007669"/>
    <property type="project" value="UniProtKB-KW"/>
</dbReference>
<dbReference type="InterPro" id="IPR041562">
    <property type="entry name" value="MCM_lid"/>
</dbReference>
<dbReference type="InterPro" id="IPR012340">
    <property type="entry name" value="NA-bd_OB-fold"/>
</dbReference>
<evidence type="ECO:0000313" key="20">
    <source>
        <dbReference type="Proteomes" id="UP000014760"/>
    </source>
</evidence>
<keyword evidence="9 15" id="KW-0238">DNA-binding</keyword>
<evidence type="ECO:0000256" key="4">
    <source>
        <dbReference type="ARBA" id="ARBA00022741"/>
    </source>
</evidence>
<dbReference type="SUPFAM" id="SSF50249">
    <property type="entry name" value="Nucleic acid-binding proteins"/>
    <property type="match status" value="1"/>
</dbReference>
<dbReference type="HOGENOM" id="CLU_000995_7_2_1"/>
<dbReference type="GO" id="GO:0005524">
    <property type="term" value="F:ATP binding"/>
    <property type="evidence" value="ECO:0007669"/>
    <property type="project" value="UniProtKB-KW"/>
</dbReference>
<dbReference type="GO" id="GO:0000724">
    <property type="term" value="P:double-strand break repair via homologous recombination"/>
    <property type="evidence" value="ECO:0007669"/>
    <property type="project" value="UniProtKB-ARBA"/>
</dbReference>
<evidence type="ECO:0000256" key="14">
    <source>
        <dbReference type="ARBA" id="ARBA00047995"/>
    </source>
</evidence>
<dbReference type="InterPro" id="IPR058767">
    <property type="entry name" value="MCM8_N"/>
</dbReference>
<dbReference type="InterPro" id="IPR027417">
    <property type="entry name" value="P-loop_NTPase"/>
</dbReference>
<dbReference type="InterPro" id="IPR033762">
    <property type="entry name" value="MCM_OB"/>
</dbReference>
<dbReference type="GO" id="GO:0017116">
    <property type="term" value="F:single-stranded DNA helicase activity"/>
    <property type="evidence" value="ECO:0007669"/>
    <property type="project" value="TreeGrafter"/>
</dbReference>
<dbReference type="EMBL" id="KB293181">
    <property type="protein sequence ID" value="ELU16340.1"/>
    <property type="molecule type" value="Genomic_DNA"/>
</dbReference>
<evidence type="ECO:0000256" key="6">
    <source>
        <dbReference type="ARBA" id="ARBA00022801"/>
    </source>
</evidence>
<comment type="similarity">
    <text evidence="2 15">Belongs to the MCM family.</text>
</comment>
<dbReference type="SMART" id="SM00350">
    <property type="entry name" value="MCM"/>
    <property type="match status" value="1"/>
</dbReference>
<gene>
    <name evidence="18" type="ORF">CAPTEDRAFT_101979</name>
</gene>
<dbReference type="Proteomes" id="UP000014760">
    <property type="component" value="Unassembled WGS sequence"/>
</dbReference>
<comment type="subcellular location">
    <subcellularLocation>
        <location evidence="1">Nucleus</location>
    </subcellularLocation>
</comment>
<evidence type="ECO:0000256" key="1">
    <source>
        <dbReference type="ARBA" id="ARBA00004123"/>
    </source>
</evidence>
<dbReference type="EnsemblMetazoa" id="CapteT101979">
    <property type="protein sequence ID" value="CapteP101979"/>
    <property type="gene ID" value="CapteG101979"/>
</dbReference>
<evidence type="ECO:0000256" key="10">
    <source>
        <dbReference type="ARBA" id="ARBA00023204"/>
    </source>
</evidence>
<dbReference type="CDD" id="cd22247">
    <property type="entry name" value="MCM8_WHD"/>
    <property type="match status" value="1"/>
</dbReference>
<dbReference type="PRINTS" id="PR01657">
    <property type="entry name" value="MCMFAMILY"/>
</dbReference>
<feature type="domain" description="MCM C-terminal AAA(+) ATPase" evidence="17">
    <location>
        <begin position="401"/>
        <end position="607"/>
    </location>
</feature>
<dbReference type="EMBL" id="AMQN01004321">
    <property type="status" value="NOT_ANNOTATED_CDS"/>
    <property type="molecule type" value="Genomic_DNA"/>
</dbReference>
<reference evidence="19" key="3">
    <citation type="submission" date="2015-06" db="UniProtKB">
        <authorList>
            <consortium name="EnsemblMetazoa"/>
        </authorList>
    </citation>
    <scope>IDENTIFICATION</scope>
</reference>
<dbReference type="InterPro" id="IPR031327">
    <property type="entry name" value="MCM"/>
</dbReference>
<proteinExistence type="inferred from homology"/>
<evidence type="ECO:0000256" key="13">
    <source>
        <dbReference type="ARBA" id="ARBA00042306"/>
    </source>
</evidence>